<reference evidence="2" key="1">
    <citation type="submission" date="2019-03" db="EMBL/GenBank/DDBJ databases">
        <authorList>
            <person name="Mank J."/>
            <person name="Almeida P."/>
        </authorList>
    </citation>
    <scope>NUCLEOTIDE SEQUENCE</scope>
    <source>
        <strain evidence="2">78183</strain>
    </source>
</reference>
<dbReference type="InterPro" id="IPR010683">
    <property type="entry name" value="DUF1262"/>
</dbReference>
<dbReference type="Pfam" id="PF06880">
    <property type="entry name" value="DUF1262"/>
    <property type="match status" value="2"/>
</dbReference>
<accession>A0A6N2LT37</accession>
<evidence type="ECO:0000256" key="1">
    <source>
        <dbReference type="SAM" id="MobiDB-lite"/>
    </source>
</evidence>
<dbReference type="EMBL" id="CAADRP010001596">
    <property type="protein sequence ID" value="VFU44057.1"/>
    <property type="molecule type" value="Genomic_DNA"/>
</dbReference>
<name>A0A6N2LT37_SALVM</name>
<dbReference type="PANTHER" id="PTHR31050">
    <property type="entry name" value="OS08G0413200 PROTEIN"/>
    <property type="match status" value="1"/>
</dbReference>
<gene>
    <name evidence="2" type="ORF">SVIM_LOCUS268751</name>
</gene>
<evidence type="ECO:0000313" key="2">
    <source>
        <dbReference type="EMBL" id="VFU44057.1"/>
    </source>
</evidence>
<sequence>MYVTRPLSLYKRNPSALSSPPPEGPNSGILIIQDEEAQPTCCFGLFKSDQVEDLPFPQNKNLRVSYTTSRGTDRPNDTSINRVIFIPVLNQPLSSNQYYVIDRRGRHKGKVHTNATEDDVATCCFGCCIPDMEPVPFDPKDVRQQFEIRKRGWGGYFAKSAAPDGFPPGFLRRKGWRVATSTARDFKLNEAPGLDKNLRDRLPDFHFPLSQTSSAAVVVGKWCCPFMFIKEGKLKDQLTVSRYYEMTLEQRWEQIFACENGLSGGNSVIVDAAVQREVIAVAGREVQPAERNVVDRIMWFRSSSNAGGEESVGLGLEIVDRMKWEQERAGWVGGDESYVTVKRVEEVGGIGGWKKLGCYVLVERFVLRRMDGSLVLTHDFKHTQQIRSNYHESTHKRDRGRRCNMLFRLLYPRYGTSAFRSKGVRQHFEIRKRGWGGYVAKSAAPDGFPPGFLRRKGWRVATSTARDFKLNEAPGLDKNLRDRLPDFHFPLSQTSSASVVVGKWCCPFMFIKEGKLKDQLTASRYYEMTLEQRWEQIFACENGLSGGNSVIVDAAVQREVIAVAGREVEPAERNVVDGIMWFRSSSNAGGEESVGLGLEIVDRMKWEQERAGWLGGDESTYVTVKRVEELGGIGGWKKHGCYVLVERFVLRRMDGSLVLTHDFKHTHQIRSNYHLIYLIHCCSFDPDQGPALNQPLSSNQYYVVERKGKRKGEAYINSKEEDMKTCCFCTSISDLKPQPLDPINIYQQFEIQHCKRGGFAAKSVAPDGFPPDFLRRKGWLASVYLNFKGVPAK</sequence>
<proteinExistence type="predicted"/>
<dbReference type="PANTHER" id="PTHR31050:SF3">
    <property type="entry name" value="OS08G0412800 PROTEIN"/>
    <property type="match status" value="1"/>
</dbReference>
<dbReference type="AlphaFoldDB" id="A0A6N2LT37"/>
<feature type="region of interest" description="Disordered" evidence="1">
    <location>
        <begin position="1"/>
        <end position="26"/>
    </location>
</feature>
<protein>
    <submittedName>
        <fullName evidence="2">Uncharacterized protein</fullName>
    </submittedName>
</protein>
<organism evidence="2">
    <name type="scientific">Salix viminalis</name>
    <name type="common">Common osier</name>
    <name type="synonym">Basket willow</name>
    <dbReference type="NCBI Taxonomy" id="40686"/>
    <lineage>
        <taxon>Eukaryota</taxon>
        <taxon>Viridiplantae</taxon>
        <taxon>Streptophyta</taxon>
        <taxon>Embryophyta</taxon>
        <taxon>Tracheophyta</taxon>
        <taxon>Spermatophyta</taxon>
        <taxon>Magnoliopsida</taxon>
        <taxon>eudicotyledons</taxon>
        <taxon>Gunneridae</taxon>
        <taxon>Pentapetalae</taxon>
        <taxon>rosids</taxon>
        <taxon>fabids</taxon>
        <taxon>Malpighiales</taxon>
        <taxon>Salicaceae</taxon>
        <taxon>Saliceae</taxon>
        <taxon>Salix</taxon>
    </lineage>
</organism>